<name>A0ABQ2ZA34_9GAMM</name>
<keyword evidence="3" id="KW-1185">Reference proteome</keyword>
<organism evidence="2 3">
    <name type="scientific">Litchfieldella qijiaojingensis</name>
    <dbReference type="NCBI Taxonomy" id="980347"/>
    <lineage>
        <taxon>Bacteria</taxon>
        <taxon>Pseudomonadati</taxon>
        <taxon>Pseudomonadota</taxon>
        <taxon>Gammaproteobacteria</taxon>
        <taxon>Oceanospirillales</taxon>
        <taxon>Halomonadaceae</taxon>
        <taxon>Litchfieldella</taxon>
    </lineage>
</organism>
<evidence type="ECO:0000259" key="1">
    <source>
        <dbReference type="Pfam" id="PF09994"/>
    </source>
</evidence>
<dbReference type="PANTHER" id="PTHR33840">
    <property type="match status" value="1"/>
</dbReference>
<dbReference type="RefSeq" id="WP_189472643.1">
    <property type="nucleotide sequence ID" value="NZ_BMXS01000035.1"/>
</dbReference>
<dbReference type="InterPro" id="IPR018712">
    <property type="entry name" value="Tle1-like_cat"/>
</dbReference>
<dbReference type="EMBL" id="BMXS01000035">
    <property type="protein sequence ID" value="GGY09685.1"/>
    <property type="molecule type" value="Genomic_DNA"/>
</dbReference>
<evidence type="ECO:0000313" key="3">
    <source>
        <dbReference type="Proteomes" id="UP000653056"/>
    </source>
</evidence>
<reference evidence="3" key="1">
    <citation type="journal article" date="2019" name="Int. J. Syst. Evol. Microbiol.">
        <title>The Global Catalogue of Microorganisms (GCM) 10K type strain sequencing project: providing services to taxonomists for standard genome sequencing and annotation.</title>
        <authorList>
            <consortium name="The Broad Institute Genomics Platform"/>
            <consortium name="The Broad Institute Genome Sequencing Center for Infectious Disease"/>
            <person name="Wu L."/>
            <person name="Ma J."/>
        </authorList>
    </citation>
    <scope>NUCLEOTIDE SEQUENCE [LARGE SCALE GENOMIC DNA]</scope>
    <source>
        <strain evidence="3">KCTC 22228</strain>
    </source>
</reference>
<dbReference type="PANTHER" id="PTHR33840:SF1">
    <property type="entry name" value="TLE1 PHOSPHOLIPASE DOMAIN-CONTAINING PROTEIN"/>
    <property type="match status" value="1"/>
</dbReference>
<proteinExistence type="predicted"/>
<feature type="domain" description="T6SS Phospholipase effector Tle1-like catalytic" evidence="1">
    <location>
        <begin position="3"/>
        <end position="245"/>
    </location>
</feature>
<evidence type="ECO:0000313" key="2">
    <source>
        <dbReference type="EMBL" id="GGY09685.1"/>
    </source>
</evidence>
<protein>
    <recommendedName>
        <fullName evidence="1">T6SS Phospholipase effector Tle1-like catalytic domain-containing protein</fullName>
    </recommendedName>
</protein>
<accession>A0ABQ2ZA34</accession>
<comment type="caution">
    <text evidence="2">The sequence shown here is derived from an EMBL/GenBank/DDBJ whole genome shotgun (WGS) entry which is preliminary data.</text>
</comment>
<dbReference type="SUPFAM" id="SSF53474">
    <property type="entry name" value="alpha/beta-Hydrolases"/>
    <property type="match status" value="1"/>
</dbReference>
<dbReference type="InterPro" id="IPR029058">
    <property type="entry name" value="AB_hydrolase_fold"/>
</dbReference>
<dbReference type="Pfam" id="PF09994">
    <property type="entry name" value="T6SS_Tle1-like_cat"/>
    <property type="match status" value="1"/>
</dbReference>
<sequence length="358" mass="40024">MTRNLVVCCDGTANQYDAVNTNVVHLFSRLIKGDKQIAHYEPGVGTFPAPGRWGDHMGITLGKLFGYGLTQNIENGYRFLMKHYRPGDRIFLFGFSRGAYAVRCLAGMLRKCGLLYPFMGEMVPYTTRLYLEKGNDEAAEGYKDLYGRLAPVHFIGVWDTVDSLGYLYTKRRFFNAKLSEEVGFGYHALAIDERRPKFEPLLWDESLKADHQTIEQVWFPGAHADVGGGYAERGLAEISLQWMIERAAVQGLRFQQGLRLLQPADPAAKLHDSLATPCGRMLKWLHLGSRPRRIPEGALVHESVEQRMASCDYRPSTLPGSYTMVAAQAPISTARVGTPFTVVHGRQTSHPATYSNSG</sequence>
<dbReference type="Proteomes" id="UP000653056">
    <property type="component" value="Unassembled WGS sequence"/>
</dbReference>
<gene>
    <name evidence="2" type="ORF">GCM10007160_41290</name>
</gene>